<dbReference type="GeneID" id="26900720"/>
<comment type="similarity">
    <text evidence="1">Belongs to the short-chain dehydrogenases/reductases (SDR) family.</text>
</comment>
<dbReference type="GO" id="GO:0016491">
    <property type="term" value="F:oxidoreductase activity"/>
    <property type="evidence" value="ECO:0007669"/>
    <property type="project" value="UniProtKB-KW"/>
</dbReference>
<gene>
    <name evidence="3" type="ORF">ABB37_00422</name>
</gene>
<evidence type="ECO:0000313" key="3">
    <source>
        <dbReference type="EMBL" id="KPA86173.1"/>
    </source>
</evidence>
<protein>
    <submittedName>
        <fullName evidence="3">Putative mitochondrial short-chain dehydrogenase</fullName>
    </submittedName>
</protein>
<dbReference type="InterPro" id="IPR036291">
    <property type="entry name" value="NAD(P)-bd_dom_sf"/>
</dbReference>
<dbReference type="VEuPathDB" id="TriTrypDB:LpyrH10_01_4220"/>
<dbReference type="EMBL" id="LGTL01000001">
    <property type="protein sequence ID" value="KPA86173.1"/>
    <property type="molecule type" value="Genomic_DNA"/>
</dbReference>
<dbReference type="Pfam" id="PF00106">
    <property type="entry name" value="adh_short"/>
    <property type="match status" value="1"/>
</dbReference>
<dbReference type="PANTHER" id="PTHR24320:SF284">
    <property type="entry name" value="DEHYDROGENASE, PUTATIVE-RELATED"/>
    <property type="match status" value="1"/>
</dbReference>
<reference evidence="3 4" key="1">
    <citation type="submission" date="2015-07" db="EMBL/GenBank/DDBJ databases">
        <title>High-quality genome of monoxenous trypanosomatid Leptomonas pyrrhocoris.</title>
        <authorList>
            <person name="Flegontov P."/>
            <person name="Butenko A."/>
            <person name="Firsov S."/>
            <person name="Vlcek C."/>
            <person name="Logacheva M.D."/>
            <person name="Field M."/>
            <person name="Filatov D."/>
            <person name="Flegontova O."/>
            <person name="Gerasimov E."/>
            <person name="Jackson A.P."/>
            <person name="Kelly S."/>
            <person name="Opperdoes F."/>
            <person name="O'Reilly A."/>
            <person name="Votypka J."/>
            <person name="Yurchenko V."/>
            <person name="Lukes J."/>
        </authorList>
    </citation>
    <scope>NUCLEOTIDE SEQUENCE [LARGE SCALE GENOMIC DNA]</scope>
    <source>
        <strain evidence="3">H10</strain>
    </source>
</reference>
<dbReference type="InterPro" id="IPR002347">
    <property type="entry name" value="SDR_fam"/>
</dbReference>
<dbReference type="PROSITE" id="PS51257">
    <property type="entry name" value="PROKAR_LIPOPROTEIN"/>
    <property type="match status" value="1"/>
</dbReference>
<dbReference type="PRINTS" id="PR00081">
    <property type="entry name" value="GDHRDH"/>
</dbReference>
<keyword evidence="4" id="KW-1185">Reference proteome</keyword>
<organism evidence="3 4">
    <name type="scientific">Leptomonas pyrrhocoris</name>
    <name type="common">Firebug parasite</name>
    <dbReference type="NCBI Taxonomy" id="157538"/>
    <lineage>
        <taxon>Eukaryota</taxon>
        <taxon>Discoba</taxon>
        <taxon>Euglenozoa</taxon>
        <taxon>Kinetoplastea</taxon>
        <taxon>Metakinetoplastina</taxon>
        <taxon>Trypanosomatida</taxon>
        <taxon>Trypanosomatidae</taxon>
        <taxon>Leishmaniinae</taxon>
        <taxon>Leptomonas</taxon>
    </lineage>
</organism>
<accession>A0A0M9GAF0</accession>
<dbReference type="PANTHER" id="PTHR24320">
    <property type="entry name" value="RETINOL DEHYDROGENASE"/>
    <property type="match status" value="1"/>
</dbReference>
<dbReference type="SUPFAM" id="SSF51735">
    <property type="entry name" value="NAD(P)-binding Rossmann-fold domains"/>
    <property type="match status" value="1"/>
</dbReference>
<dbReference type="RefSeq" id="XP_015664612.1">
    <property type="nucleotide sequence ID" value="XM_015796604.1"/>
</dbReference>
<dbReference type="OMA" id="QTTSMLR"/>
<name>A0A0M9GAF0_LEPPY</name>
<evidence type="ECO:0000256" key="2">
    <source>
        <dbReference type="ARBA" id="ARBA00023002"/>
    </source>
</evidence>
<proteinExistence type="inferred from homology"/>
<evidence type="ECO:0000313" key="4">
    <source>
        <dbReference type="Proteomes" id="UP000037923"/>
    </source>
</evidence>
<dbReference type="AlphaFoldDB" id="A0A0M9GAF0"/>
<dbReference type="OrthoDB" id="191139at2759"/>
<comment type="caution">
    <text evidence="3">The sequence shown here is derived from an EMBL/GenBank/DDBJ whole genome shotgun (WGS) entry which is preliminary data.</text>
</comment>
<evidence type="ECO:0000256" key="1">
    <source>
        <dbReference type="ARBA" id="ARBA00006484"/>
    </source>
</evidence>
<keyword evidence="2" id="KW-0560">Oxidoreductase</keyword>
<sequence length="442" mass="47873">MRFCYKSETGAAVLSICALVSCFLVPKRYIPVVIPLWAAAGRFVARGAINHARPVNDADPAERQAKARFVMSRDMPLEKRPVAIVTGTNSGIGYWTAVGLAAEGYEVIVTCRSAALSVETAEKVRAEAEKERRAHPQKYAHSPEKVLVQAKMPVECDNFDSVRAFVAWVLMAYASRNVQVLVNNAGVMRTDIAFSSFHPNLELHTAVNFLGPLLLTELLLPLLEKNGGRVVYVSSEAHRFPQGLLDTDRFGTWKSVNSYPTCTGLAGGKLLMALLQLNQSAEKSSGPFHTTTFGVSLCRYGASKLLNSYHAHVIARRYAVGGSKSGALGVNACSLHPGCVATRISRSILGSFVSAVFAWGSLLFLKTCWEGAQTTLHCAMCPHEELELVDPSGAKATASPDAVSPYFVECADKTCGMLLAYGWDLKEAETIVDWGKQQVGLL</sequence>
<dbReference type="Gene3D" id="3.40.50.720">
    <property type="entry name" value="NAD(P)-binding Rossmann-like Domain"/>
    <property type="match status" value="1"/>
</dbReference>
<dbReference type="Proteomes" id="UP000037923">
    <property type="component" value="Unassembled WGS sequence"/>
</dbReference>